<protein>
    <recommendedName>
        <fullName evidence="4 9">Histone acetyltransferase type B catalytic subunit</fullName>
        <ecNumber evidence="3 9">2.3.1.48</ecNumber>
    </recommendedName>
</protein>
<accession>A0A0J9X8Q4</accession>
<dbReference type="GO" id="GO:0004402">
    <property type="term" value="F:histone acetyltransferase activity"/>
    <property type="evidence" value="ECO:0007669"/>
    <property type="project" value="UniProtKB-UniRule"/>
</dbReference>
<evidence type="ECO:0000313" key="14">
    <source>
        <dbReference type="EMBL" id="CDO53152.1"/>
    </source>
</evidence>
<dbReference type="SUPFAM" id="SSF55729">
    <property type="entry name" value="Acyl-CoA N-acyltransferases (Nat)"/>
    <property type="match status" value="1"/>
</dbReference>
<feature type="active site" description="Proton donor/acceptor" evidence="10">
    <location>
        <position position="263"/>
    </location>
</feature>
<dbReference type="InterPro" id="IPR013523">
    <property type="entry name" value="Hist_AcTrfase_HAT1_C"/>
</dbReference>
<dbReference type="GO" id="GO:0042393">
    <property type="term" value="F:histone binding"/>
    <property type="evidence" value="ECO:0007669"/>
    <property type="project" value="InterPro"/>
</dbReference>
<sequence>MTSIENLATEWAVNSNEVLKISLYSGADDKNPDTFGPVFTYPIYGDAETIYGFKDLSINLKFDATSMLPLLECSWSKRLIEDSEDPKTTLLEYLPEDTSLTEEQWLEKRKEPFEIPGTLVESFKDKEDNEYNVYRTTFADAKSKALHERIQIFILLFIEAGSYIDDEDDHWELFLLYRKNSNGISEFAGFCTVYQYFWYKTTELHDASNSNEVGEAFTPNLRKRISQFVILPTHQGRGVGAGFYETLVKIFLRDKAVQEISVEDPSEAFDDLRDRCDLTRLYENGTWTDNDFIKSARIDPGWVEATCERNKMTPRQFDRCLEMALLKFADIDTDPEVARRYRLLVKKRLYLRNKEPLDEMTKEEKKEKLEETFEVLKEDYLRILSKVKFDKKRAAVTDAKEETTSLKKQKI</sequence>
<keyword evidence="7 9" id="KW-0012">Acyltransferase</keyword>
<name>A0A0J9X8Q4_GEOCN</name>
<keyword evidence="9" id="KW-0963">Cytoplasm</keyword>
<evidence type="ECO:0000313" key="15">
    <source>
        <dbReference type="Proteomes" id="UP000242525"/>
    </source>
</evidence>
<evidence type="ECO:0000256" key="3">
    <source>
        <dbReference type="ARBA" id="ARBA00013184"/>
    </source>
</evidence>
<gene>
    <name evidence="14" type="ORF">BN980_GECA04s05147g</name>
</gene>
<evidence type="ECO:0000256" key="7">
    <source>
        <dbReference type="ARBA" id="ARBA00023315"/>
    </source>
</evidence>
<feature type="region of interest" description="Interaction with histone H4 N-terminus" evidence="11">
    <location>
        <begin position="46"/>
        <end position="48"/>
    </location>
</feature>
<dbReference type="PIRSF" id="PIRSF038084">
    <property type="entry name" value="HAT-B_cat"/>
    <property type="match status" value="1"/>
</dbReference>
<dbReference type="InterPro" id="IPR017380">
    <property type="entry name" value="Hist_AcTrfase_B-typ_cat-su"/>
</dbReference>
<dbReference type="GO" id="GO:0005737">
    <property type="term" value="C:cytoplasm"/>
    <property type="evidence" value="ECO:0007669"/>
    <property type="project" value="UniProtKB-SubCell"/>
</dbReference>
<comment type="catalytic activity">
    <reaction evidence="8 9">
        <text>L-lysyl-[protein] + acetyl-CoA = N(6)-acetyl-L-lysyl-[protein] + CoA + H(+)</text>
        <dbReference type="Rhea" id="RHEA:45948"/>
        <dbReference type="Rhea" id="RHEA-COMP:9752"/>
        <dbReference type="Rhea" id="RHEA-COMP:10731"/>
        <dbReference type="ChEBI" id="CHEBI:15378"/>
        <dbReference type="ChEBI" id="CHEBI:29969"/>
        <dbReference type="ChEBI" id="CHEBI:57287"/>
        <dbReference type="ChEBI" id="CHEBI:57288"/>
        <dbReference type="ChEBI" id="CHEBI:61930"/>
        <dbReference type="EC" id="2.3.1.48"/>
    </reaction>
</comment>
<dbReference type="EMBL" id="CCBN010000004">
    <property type="protein sequence ID" value="CDO53152.1"/>
    <property type="molecule type" value="Genomic_DNA"/>
</dbReference>
<evidence type="ECO:0000256" key="2">
    <source>
        <dbReference type="ARBA" id="ARBA00010543"/>
    </source>
</evidence>
<evidence type="ECO:0000256" key="5">
    <source>
        <dbReference type="ARBA" id="ARBA00022679"/>
    </source>
</evidence>
<feature type="site" description="Interaction with histone H4 N-terminus" evidence="12">
    <location>
        <position position="171"/>
    </location>
</feature>
<dbReference type="InterPro" id="IPR037113">
    <property type="entry name" value="Hat1_N_sf"/>
</dbReference>
<keyword evidence="6 9" id="KW-0539">Nucleus</keyword>
<evidence type="ECO:0000256" key="10">
    <source>
        <dbReference type="PIRSR" id="PIRSR038084-1"/>
    </source>
</evidence>
<comment type="subunit">
    <text evidence="9">Component of the HAT-B complex composed of at least HAT1 and HAT2. The HAT-B complex binds to histone H4 tail.</text>
</comment>
<dbReference type="Pfam" id="PF21184">
    <property type="entry name" value="HAT1_C_fung"/>
    <property type="match status" value="1"/>
</dbReference>
<dbReference type="EC" id="2.3.1.48" evidence="3 9"/>
<feature type="binding site" evidence="11">
    <location>
        <position position="275"/>
    </location>
    <ligand>
        <name>acetyl-CoA</name>
        <dbReference type="ChEBI" id="CHEBI:57288"/>
    </ligand>
</feature>
<dbReference type="OrthoDB" id="10253098at2759"/>
<comment type="function">
    <text evidence="9">Catalytic component of the histone acetylase B (HAT-B) complex. Has intrinsic substrate specificity that modifies lysine in recognition sequence GXGKXG. Involved in DNA double-strand break repair.</text>
</comment>
<evidence type="ECO:0000256" key="12">
    <source>
        <dbReference type="PIRSR" id="PIRSR038084-3"/>
    </source>
</evidence>
<evidence type="ECO:0000256" key="1">
    <source>
        <dbReference type="ARBA" id="ARBA00004123"/>
    </source>
</evidence>
<dbReference type="GO" id="GO:0000781">
    <property type="term" value="C:chromosome, telomeric region"/>
    <property type="evidence" value="ECO:0007669"/>
    <property type="project" value="GOC"/>
</dbReference>
<dbReference type="Gene3D" id="3.40.630.30">
    <property type="match status" value="1"/>
</dbReference>
<keyword evidence="5 9" id="KW-0808">Transferase</keyword>
<evidence type="ECO:0000256" key="6">
    <source>
        <dbReference type="ARBA" id="ARBA00023242"/>
    </source>
</evidence>
<proteinExistence type="inferred from homology"/>
<evidence type="ECO:0000259" key="13">
    <source>
        <dbReference type="Pfam" id="PF10394"/>
    </source>
</evidence>
<dbReference type="InterPro" id="IPR016181">
    <property type="entry name" value="Acyl_CoA_acyltransferase"/>
</dbReference>
<feature type="binding site" evidence="11">
    <location>
        <begin position="228"/>
        <end position="230"/>
    </location>
    <ligand>
        <name>acetyl-CoA</name>
        <dbReference type="ChEBI" id="CHEBI:57288"/>
    </ligand>
</feature>
<evidence type="ECO:0000256" key="4">
    <source>
        <dbReference type="ARBA" id="ARBA00021268"/>
    </source>
</evidence>
<dbReference type="PANTHER" id="PTHR12046">
    <property type="entry name" value="HISTONE ACETYLTRANSFERASE TYPE B CATALYTIC SUBUNIT"/>
    <property type="match status" value="1"/>
</dbReference>
<dbReference type="InterPro" id="IPR019467">
    <property type="entry name" value="Hat1_N"/>
</dbReference>
<dbReference type="STRING" id="1173061.A0A0J9X8Q4"/>
<comment type="subcellular location">
    <subcellularLocation>
        <location evidence="9">Cytoplasm</location>
    </subcellularLocation>
    <subcellularLocation>
        <location evidence="1 9">Nucleus</location>
    </subcellularLocation>
</comment>
<comment type="similarity">
    <text evidence="2 9">Belongs to the HAT1 family.</text>
</comment>
<dbReference type="GO" id="GO:0031509">
    <property type="term" value="P:subtelomeric heterochromatin formation"/>
    <property type="evidence" value="ECO:0007669"/>
    <property type="project" value="InterPro"/>
</dbReference>
<dbReference type="Proteomes" id="UP000242525">
    <property type="component" value="Unassembled WGS sequence"/>
</dbReference>
<feature type="region of interest" description="Interaction with histone H4 N-terminus" evidence="11">
    <location>
        <begin position="194"/>
        <end position="196"/>
    </location>
</feature>
<dbReference type="GO" id="GO:0005634">
    <property type="term" value="C:nucleus"/>
    <property type="evidence" value="ECO:0007669"/>
    <property type="project" value="UniProtKB-SubCell"/>
</dbReference>
<dbReference type="Pfam" id="PF10394">
    <property type="entry name" value="Hat1_N"/>
    <property type="match status" value="1"/>
</dbReference>
<organism evidence="14 15">
    <name type="scientific">Geotrichum candidum</name>
    <name type="common">Oospora lactis</name>
    <name type="synonym">Dipodascus geotrichum</name>
    <dbReference type="NCBI Taxonomy" id="1173061"/>
    <lineage>
        <taxon>Eukaryota</taxon>
        <taxon>Fungi</taxon>
        <taxon>Dikarya</taxon>
        <taxon>Ascomycota</taxon>
        <taxon>Saccharomycotina</taxon>
        <taxon>Dipodascomycetes</taxon>
        <taxon>Dipodascales</taxon>
        <taxon>Dipodascaceae</taxon>
        <taxon>Geotrichum</taxon>
    </lineage>
</organism>
<evidence type="ECO:0000256" key="8">
    <source>
        <dbReference type="ARBA" id="ARBA00048017"/>
    </source>
</evidence>
<evidence type="ECO:0000256" key="11">
    <source>
        <dbReference type="PIRSR" id="PIRSR038084-2"/>
    </source>
</evidence>
<feature type="domain" description="Histone acetyl transferase HAT1 N-terminal" evidence="13">
    <location>
        <begin position="11"/>
        <end position="159"/>
    </location>
</feature>
<reference evidence="14" key="1">
    <citation type="submission" date="2014-03" db="EMBL/GenBank/DDBJ databases">
        <authorList>
            <person name="Casaregola S."/>
        </authorList>
    </citation>
    <scope>NUCLEOTIDE SEQUENCE [LARGE SCALE GENOMIC DNA]</scope>
    <source>
        <strain evidence="14">CLIB 918</strain>
    </source>
</reference>
<keyword evidence="15" id="KW-1185">Reference proteome</keyword>
<dbReference type="Gene3D" id="3.90.360.10">
    <property type="entry name" value="Histone acetyl transferase 1 (HAT1), N-terminal domain"/>
    <property type="match status" value="1"/>
</dbReference>
<comment type="caution">
    <text evidence="14">The sequence shown here is derived from an EMBL/GenBank/DDBJ whole genome shotgun (WGS) entry which is preliminary data.</text>
</comment>
<evidence type="ECO:0000256" key="9">
    <source>
        <dbReference type="PIRNR" id="PIRNR038084"/>
    </source>
</evidence>
<dbReference type="AlphaFoldDB" id="A0A0J9X8Q4"/>
<dbReference type="Gene3D" id="1.10.10.390">
    <property type="match status" value="1"/>
</dbReference>